<name>Q8T961_DROME</name>
<protein>
    <submittedName>
        <fullName evidence="1">AT25392p</fullName>
    </submittedName>
</protein>
<reference evidence="1" key="1">
    <citation type="submission" date="2001-12" db="EMBL/GenBank/DDBJ databases">
        <authorList>
            <person name="Stapleton M."/>
            <person name="Brokstein P."/>
            <person name="Hong L."/>
            <person name="Agbayani A."/>
            <person name="Carlson J."/>
            <person name="Champe M."/>
            <person name="Chavez C."/>
            <person name="Dorsett V."/>
            <person name="Dresnek D."/>
            <person name="Farfan D."/>
            <person name="Frise E."/>
            <person name="George R."/>
            <person name="Gonzalez M."/>
            <person name="Guarin H."/>
            <person name="Kronmiller B."/>
            <person name="Li P."/>
            <person name="Liao G."/>
            <person name="Miranda A."/>
            <person name="Mungall C.J."/>
            <person name="Nunoo J."/>
            <person name="Pacleb J."/>
            <person name="Paragas V."/>
            <person name="Park S."/>
            <person name="Patel S."/>
            <person name="Phouanenavong S."/>
            <person name="Wan K."/>
            <person name="Yu C."/>
            <person name="Lewis S.E."/>
            <person name="Rubin G.M."/>
            <person name="Celniker S."/>
        </authorList>
    </citation>
    <scope>NUCLEOTIDE SEQUENCE</scope>
</reference>
<sequence length="73" mass="8453">MLMRWEFEICLSTGADCYNYRLDNLHVQSPHRCRSTCVHLAVSSPRSSAFVRLVGVRESQLALRPCIYHVSVW</sequence>
<evidence type="ECO:0000313" key="1">
    <source>
        <dbReference type="EMBL" id="AAL48441.1"/>
    </source>
</evidence>
<dbReference type="AlphaFoldDB" id="Q8T961"/>
<organism evidence="1">
    <name type="scientific">Drosophila melanogaster</name>
    <name type="common">Fruit fly</name>
    <dbReference type="NCBI Taxonomy" id="7227"/>
    <lineage>
        <taxon>Eukaryota</taxon>
        <taxon>Metazoa</taxon>
        <taxon>Ecdysozoa</taxon>
        <taxon>Arthropoda</taxon>
        <taxon>Hexapoda</taxon>
        <taxon>Insecta</taxon>
        <taxon>Pterygota</taxon>
        <taxon>Neoptera</taxon>
        <taxon>Endopterygota</taxon>
        <taxon>Diptera</taxon>
        <taxon>Brachycera</taxon>
        <taxon>Muscomorpha</taxon>
        <taxon>Ephydroidea</taxon>
        <taxon>Drosophilidae</taxon>
        <taxon>Drosophila</taxon>
        <taxon>Sophophora</taxon>
    </lineage>
</organism>
<proteinExistence type="evidence at transcript level"/>
<dbReference type="EMBL" id="AY070819">
    <property type="protein sequence ID" value="AAL48441.1"/>
    <property type="molecule type" value="mRNA"/>
</dbReference>
<accession>Q8T961</accession>